<evidence type="ECO:0000313" key="2">
    <source>
        <dbReference type="EMBL" id="OGE84486.1"/>
    </source>
</evidence>
<feature type="transmembrane region" description="Helical" evidence="1">
    <location>
        <begin position="81"/>
        <end position="101"/>
    </location>
</feature>
<name>A0A1F5P3M7_9BACT</name>
<dbReference type="Proteomes" id="UP000176339">
    <property type="component" value="Unassembled WGS sequence"/>
</dbReference>
<feature type="transmembrane region" description="Helical" evidence="1">
    <location>
        <begin position="55"/>
        <end position="75"/>
    </location>
</feature>
<keyword evidence="1" id="KW-1133">Transmembrane helix</keyword>
<proteinExistence type="predicted"/>
<keyword evidence="1" id="KW-0812">Transmembrane</keyword>
<dbReference type="AlphaFoldDB" id="A0A1F5P3M7"/>
<reference evidence="2 3" key="1">
    <citation type="journal article" date="2016" name="Nat. Commun.">
        <title>Thousands of microbial genomes shed light on interconnected biogeochemical processes in an aquifer system.</title>
        <authorList>
            <person name="Anantharaman K."/>
            <person name="Brown C.T."/>
            <person name="Hug L.A."/>
            <person name="Sharon I."/>
            <person name="Castelle C.J."/>
            <person name="Probst A.J."/>
            <person name="Thomas B.C."/>
            <person name="Singh A."/>
            <person name="Wilkins M.J."/>
            <person name="Karaoz U."/>
            <person name="Brodie E.L."/>
            <person name="Williams K.H."/>
            <person name="Hubbard S.S."/>
            <person name="Banfield J.F."/>
        </authorList>
    </citation>
    <scope>NUCLEOTIDE SEQUENCE [LARGE SCALE GENOMIC DNA]</scope>
</reference>
<gene>
    <name evidence="2" type="ORF">A2846_03525</name>
</gene>
<accession>A0A1F5P3M7</accession>
<protein>
    <submittedName>
        <fullName evidence="2">Uncharacterized protein</fullName>
    </submittedName>
</protein>
<organism evidence="2 3">
    <name type="scientific">Candidatus Doudnabacteria bacterium RIFCSPHIGHO2_01_FULL_49_9</name>
    <dbReference type="NCBI Taxonomy" id="1817827"/>
    <lineage>
        <taxon>Bacteria</taxon>
        <taxon>Candidatus Doudnaibacteriota</taxon>
    </lineage>
</organism>
<dbReference type="EMBL" id="MFEN01000009">
    <property type="protein sequence ID" value="OGE84486.1"/>
    <property type="molecule type" value="Genomic_DNA"/>
</dbReference>
<comment type="caution">
    <text evidence="2">The sequence shown here is derived from an EMBL/GenBank/DDBJ whole genome shotgun (WGS) entry which is preliminary data.</text>
</comment>
<sequence length="122" mass="13826">MCTLTISYLIPMRLVLCIRDLRLQNTRLIVKVRLMVIPMTKPTKAETLARKAMNYCYASIILPMVGFLVFVIMLNHDNVPVLAFVVLITSFAFPIFGITMMQALARQYNSKGYGPPIVLCKI</sequence>
<evidence type="ECO:0000313" key="3">
    <source>
        <dbReference type="Proteomes" id="UP000176339"/>
    </source>
</evidence>
<keyword evidence="1" id="KW-0472">Membrane</keyword>
<evidence type="ECO:0000256" key="1">
    <source>
        <dbReference type="SAM" id="Phobius"/>
    </source>
</evidence>